<dbReference type="KEGG" id="adu:107493055"/>
<dbReference type="InterPro" id="IPR012337">
    <property type="entry name" value="RNaseH-like_sf"/>
</dbReference>
<dbReference type="GeneID" id="107493055"/>
<sequence>MGPLVRVLRLVDGEKKPPMGYIYEAMEKNCQLHRQLHAAGHFLNPELFYDNPRIELDLEVTKGWFECITRLVPSIAVQEKILEEQALYKAGYGHFGSSFIKSQRKKLSPAFWWQTYGHEAPNMRDLAIKILSLTCSASRCECNWSIFEHIHTKKRNRLDHERMECLVFIKYNQQFIERYNLKDEVDPIALNDIDECNEWLVEEIETATFRDDDNMDDDADLVHQDDNTLSWNLVFEAMRGHEPTTYTRRQQNKNRKEPAIVRGGAKGGPKKQEEEIQFNDNESEDDEGVEGHDNNRVNLDESNES</sequence>
<protein>
    <submittedName>
        <fullName evidence="4">Uncharacterized protein LOC107493055</fullName>
    </submittedName>
</protein>
<evidence type="ECO:0000259" key="2">
    <source>
        <dbReference type="Pfam" id="PF05699"/>
    </source>
</evidence>
<proteinExistence type="predicted"/>
<keyword evidence="3" id="KW-1185">Reference proteome</keyword>
<evidence type="ECO:0000256" key="1">
    <source>
        <dbReference type="SAM" id="MobiDB-lite"/>
    </source>
</evidence>
<name>A0A6P4DK56_ARADU</name>
<dbReference type="RefSeq" id="XP_015969620.1">
    <property type="nucleotide sequence ID" value="XM_016114134.1"/>
</dbReference>
<feature type="domain" description="HAT C-terminal dimerisation" evidence="2">
    <location>
        <begin position="105"/>
        <end position="172"/>
    </location>
</feature>
<feature type="compositionally biased region" description="Acidic residues" evidence="1">
    <location>
        <begin position="275"/>
        <end position="288"/>
    </location>
</feature>
<reference evidence="4" key="2">
    <citation type="submission" date="2025-08" db="UniProtKB">
        <authorList>
            <consortium name="RefSeq"/>
        </authorList>
    </citation>
    <scope>IDENTIFICATION</scope>
    <source>
        <tissue evidence="4">Whole plant</tissue>
    </source>
</reference>
<dbReference type="SUPFAM" id="SSF53098">
    <property type="entry name" value="Ribonuclease H-like"/>
    <property type="match status" value="1"/>
</dbReference>
<dbReference type="InterPro" id="IPR008906">
    <property type="entry name" value="HATC_C_dom"/>
</dbReference>
<dbReference type="Proteomes" id="UP000515211">
    <property type="component" value="Chromosome 6"/>
</dbReference>
<feature type="region of interest" description="Disordered" evidence="1">
    <location>
        <begin position="242"/>
        <end position="305"/>
    </location>
</feature>
<dbReference type="GO" id="GO:0046983">
    <property type="term" value="F:protein dimerization activity"/>
    <property type="evidence" value="ECO:0007669"/>
    <property type="project" value="InterPro"/>
</dbReference>
<accession>A0A6P4DK56</accession>
<dbReference type="AlphaFoldDB" id="A0A6P4DK56"/>
<dbReference type="PANTHER" id="PTHR32166:SF74">
    <property type="entry name" value="OS05G0256350 PROTEIN"/>
    <property type="match status" value="1"/>
</dbReference>
<dbReference type="PANTHER" id="PTHR32166">
    <property type="entry name" value="OSJNBA0013A04.12 PROTEIN"/>
    <property type="match status" value="1"/>
</dbReference>
<reference evidence="3" key="1">
    <citation type="journal article" date="2016" name="Nat. Genet.">
        <title>The genome sequences of Arachis duranensis and Arachis ipaensis, the diploid ancestors of cultivated peanut.</title>
        <authorList>
            <person name="Bertioli D.J."/>
            <person name="Cannon S.B."/>
            <person name="Froenicke L."/>
            <person name="Huang G."/>
            <person name="Farmer A.D."/>
            <person name="Cannon E.K."/>
            <person name="Liu X."/>
            <person name="Gao D."/>
            <person name="Clevenger J."/>
            <person name="Dash S."/>
            <person name="Ren L."/>
            <person name="Moretzsohn M.C."/>
            <person name="Shirasawa K."/>
            <person name="Huang W."/>
            <person name="Vidigal B."/>
            <person name="Abernathy B."/>
            <person name="Chu Y."/>
            <person name="Niederhuth C.E."/>
            <person name="Umale P."/>
            <person name="Araujo A.C."/>
            <person name="Kozik A."/>
            <person name="Kim K.D."/>
            <person name="Burow M.D."/>
            <person name="Varshney R.K."/>
            <person name="Wang X."/>
            <person name="Zhang X."/>
            <person name="Barkley N."/>
            <person name="Guimaraes P.M."/>
            <person name="Isobe S."/>
            <person name="Guo B."/>
            <person name="Liao B."/>
            <person name="Stalker H.T."/>
            <person name="Schmitz R.J."/>
            <person name="Scheffler B.E."/>
            <person name="Leal-Bertioli S.C."/>
            <person name="Xun X."/>
            <person name="Jackson S.A."/>
            <person name="Michelmore R."/>
            <person name="Ozias-Akins P."/>
        </authorList>
    </citation>
    <scope>NUCLEOTIDE SEQUENCE [LARGE SCALE GENOMIC DNA]</scope>
    <source>
        <strain evidence="3">cv. V14167</strain>
    </source>
</reference>
<dbReference type="OrthoDB" id="1435746at2759"/>
<evidence type="ECO:0000313" key="4">
    <source>
        <dbReference type="RefSeq" id="XP_015969620.1"/>
    </source>
</evidence>
<organism evidence="3 4">
    <name type="scientific">Arachis duranensis</name>
    <name type="common">Wild peanut</name>
    <dbReference type="NCBI Taxonomy" id="130453"/>
    <lineage>
        <taxon>Eukaryota</taxon>
        <taxon>Viridiplantae</taxon>
        <taxon>Streptophyta</taxon>
        <taxon>Embryophyta</taxon>
        <taxon>Tracheophyta</taxon>
        <taxon>Spermatophyta</taxon>
        <taxon>Magnoliopsida</taxon>
        <taxon>eudicotyledons</taxon>
        <taxon>Gunneridae</taxon>
        <taxon>Pentapetalae</taxon>
        <taxon>rosids</taxon>
        <taxon>fabids</taxon>
        <taxon>Fabales</taxon>
        <taxon>Fabaceae</taxon>
        <taxon>Papilionoideae</taxon>
        <taxon>50 kb inversion clade</taxon>
        <taxon>dalbergioids sensu lato</taxon>
        <taxon>Dalbergieae</taxon>
        <taxon>Pterocarpus clade</taxon>
        <taxon>Arachis</taxon>
    </lineage>
</organism>
<dbReference type="Pfam" id="PF05699">
    <property type="entry name" value="Dimer_Tnp_hAT"/>
    <property type="match status" value="1"/>
</dbReference>
<evidence type="ECO:0000313" key="3">
    <source>
        <dbReference type="Proteomes" id="UP000515211"/>
    </source>
</evidence>
<gene>
    <name evidence="4" type="primary">LOC107493055</name>
</gene>
<feature type="compositionally biased region" description="Basic and acidic residues" evidence="1">
    <location>
        <begin position="289"/>
        <end position="299"/>
    </location>
</feature>